<evidence type="ECO:0000313" key="1">
    <source>
        <dbReference type="EMBL" id="MFH8589291.1"/>
    </source>
</evidence>
<protein>
    <submittedName>
        <fullName evidence="1">Uncharacterized protein</fullName>
    </submittedName>
</protein>
<dbReference type="EMBL" id="JBIRGH010000030">
    <property type="protein sequence ID" value="MFH8589291.1"/>
    <property type="molecule type" value="Genomic_DNA"/>
</dbReference>
<comment type="caution">
    <text evidence="1">The sequence shown here is derived from an EMBL/GenBank/DDBJ whole genome shotgun (WGS) entry which is preliminary data.</text>
</comment>
<dbReference type="Proteomes" id="UP001610990">
    <property type="component" value="Unassembled WGS sequence"/>
</dbReference>
<organism evidence="1 2">
    <name type="scientific">Streptomyces celluloflavus</name>
    <dbReference type="NCBI Taxonomy" id="58344"/>
    <lineage>
        <taxon>Bacteria</taxon>
        <taxon>Bacillati</taxon>
        <taxon>Actinomycetota</taxon>
        <taxon>Actinomycetes</taxon>
        <taxon>Kitasatosporales</taxon>
        <taxon>Streptomycetaceae</taxon>
        <taxon>Streptomyces</taxon>
    </lineage>
</organism>
<sequence length="67" mass="7621">MATEENQGTRYGRWRLITIDGADLVRRPRSLRHDTADTAQLDADRLSFTRSIRLAHRRLTAQAASSP</sequence>
<keyword evidence="2" id="KW-1185">Reference proteome</keyword>
<name>A0ABW7RMH8_9ACTN</name>
<dbReference type="RefSeq" id="WP_397676298.1">
    <property type="nucleotide sequence ID" value="NZ_JBIRGH010000030.1"/>
</dbReference>
<accession>A0ABW7RMH8</accession>
<gene>
    <name evidence="1" type="ORF">ACH4GP_33760</name>
</gene>
<evidence type="ECO:0000313" key="2">
    <source>
        <dbReference type="Proteomes" id="UP001610990"/>
    </source>
</evidence>
<reference evidence="1 2" key="1">
    <citation type="submission" date="2024-10" db="EMBL/GenBank/DDBJ databases">
        <title>The Natural Products Discovery Center: Release of the First 8490 Sequenced Strains for Exploring Actinobacteria Biosynthetic Diversity.</title>
        <authorList>
            <person name="Kalkreuter E."/>
            <person name="Kautsar S.A."/>
            <person name="Yang D."/>
            <person name="Bader C.D."/>
            <person name="Teijaro C.N."/>
            <person name="Fluegel L."/>
            <person name="Davis C.M."/>
            <person name="Simpson J.R."/>
            <person name="Lauterbach L."/>
            <person name="Steele A.D."/>
            <person name="Gui C."/>
            <person name="Meng S."/>
            <person name="Li G."/>
            <person name="Viehrig K."/>
            <person name="Ye F."/>
            <person name="Su P."/>
            <person name="Kiefer A.F."/>
            <person name="Nichols A."/>
            <person name="Cepeda A.J."/>
            <person name="Yan W."/>
            <person name="Fan B."/>
            <person name="Jiang Y."/>
            <person name="Adhikari A."/>
            <person name="Zheng C.-J."/>
            <person name="Schuster L."/>
            <person name="Cowan T.M."/>
            <person name="Smanski M.J."/>
            <person name="Chevrette M.G."/>
            <person name="De Carvalho L.P.S."/>
            <person name="Shen B."/>
        </authorList>
    </citation>
    <scope>NUCLEOTIDE SEQUENCE [LARGE SCALE GENOMIC DNA]</scope>
    <source>
        <strain evidence="1 2">NPDC018013</strain>
    </source>
</reference>
<proteinExistence type="predicted"/>